<sequence length="74" mass="8128">MDTTEGGALVEDNRSIGVGETRFPTVHARCNTNIATILGRSVAFGTPEFHRTRSFRAKKRLVNQGVGAVRFVPR</sequence>
<organism evidence="1 2">
    <name type="scientific">Riccia fluitans</name>
    <dbReference type="NCBI Taxonomy" id="41844"/>
    <lineage>
        <taxon>Eukaryota</taxon>
        <taxon>Viridiplantae</taxon>
        <taxon>Streptophyta</taxon>
        <taxon>Embryophyta</taxon>
        <taxon>Marchantiophyta</taxon>
        <taxon>Marchantiopsida</taxon>
        <taxon>Marchantiidae</taxon>
        <taxon>Marchantiales</taxon>
        <taxon>Ricciaceae</taxon>
        <taxon>Riccia</taxon>
    </lineage>
</organism>
<dbReference type="AlphaFoldDB" id="A0ABD1YAX8"/>
<dbReference type="EMBL" id="JBHFFA010000005">
    <property type="protein sequence ID" value="KAL2623918.1"/>
    <property type="molecule type" value="Genomic_DNA"/>
</dbReference>
<keyword evidence="2" id="KW-1185">Reference proteome</keyword>
<dbReference type="Proteomes" id="UP001605036">
    <property type="component" value="Unassembled WGS sequence"/>
</dbReference>
<name>A0ABD1YAX8_9MARC</name>
<protein>
    <submittedName>
        <fullName evidence="1">Uncharacterized protein</fullName>
    </submittedName>
</protein>
<accession>A0ABD1YAX8</accession>
<evidence type="ECO:0000313" key="1">
    <source>
        <dbReference type="EMBL" id="KAL2623918.1"/>
    </source>
</evidence>
<gene>
    <name evidence="1" type="ORF">R1flu_008163</name>
</gene>
<proteinExistence type="predicted"/>
<comment type="caution">
    <text evidence="1">The sequence shown here is derived from an EMBL/GenBank/DDBJ whole genome shotgun (WGS) entry which is preliminary data.</text>
</comment>
<reference evidence="1 2" key="1">
    <citation type="submission" date="2024-09" db="EMBL/GenBank/DDBJ databases">
        <title>Chromosome-scale assembly of Riccia fluitans.</title>
        <authorList>
            <person name="Paukszto L."/>
            <person name="Sawicki J."/>
            <person name="Karawczyk K."/>
            <person name="Piernik-Szablinska J."/>
            <person name="Szczecinska M."/>
            <person name="Mazdziarz M."/>
        </authorList>
    </citation>
    <scope>NUCLEOTIDE SEQUENCE [LARGE SCALE GENOMIC DNA]</scope>
    <source>
        <strain evidence="1">Rf_01</strain>
        <tissue evidence="1">Aerial parts of the thallus</tissue>
    </source>
</reference>
<evidence type="ECO:0000313" key="2">
    <source>
        <dbReference type="Proteomes" id="UP001605036"/>
    </source>
</evidence>